<dbReference type="Gene3D" id="1.10.3720.10">
    <property type="entry name" value="MetI-like"/>
    <property type="match status" value="1"/>
</dbReference>
<evidence type="ECO:0000256" key="8">
    <source>
        <dbReference type="ARBA" id="ARBA00023112"/>
    </source>
</evidence>
<keyword evidence="9 10" id="KW-0472">Membrane</keyword>
<keyword evidence="3 10" id="KW-0813">Transport</keyword>
<dbReference type="PANTHER" id="PTHR43848">
    <property type="entry name" value="PUTRESCINE TRANSPORT SYSTEM PERMEASE PROTEIN POTI"/>
    <property type="match status" value="1"/>
</dbReference>
<gene>
    <name evidence="12" type="primary">ydcV</name>
    <name evidence="12" type="ORF">MCCS_09420</name>
</gene>
<evidence type="ECO:0000313" key="12">
    <source>
        <dbReference type="EMBL" id="ARQ06589.1"/>
    </source>
</evidence>
<keyword evidence="8" id="KW-0406">Ion transport</keyword>
<accession>A0A1W7AAF2</accession>
<feature type="transmembrane region" description="Helical" evidence="10">
    <location>
        <begin position="95"/>
        <end position="121"/>
    </location>
</feature>
<dbReference type="Pfam" id="PF00528">
    <property type="entry name" value="BPD_transp_1"/>
    <property type="match status" value="1"/>
</dbReference>
<proteinExistence type="inferred from homology"/>
<reference evidence="12 13" key="1">
    <citation type="journal article" date="2017" name="Int. J. Syst. Evol. Microbiol.">
        <title>Macrococcus canis sp. nov., a skin bacterium associated with infections in dogs.</title>
        <authorList>
            <person name="Gobeli Brawand S."/>
            <person name="Cotting K."/>
            <person name="Gomez-Sanz E."/>
            <person name="Collaud A."/>
            <person name="Thomann A."/>
            <person name="Brodard I."/>
            <person name="Rodriguez-Campos S."/>
            <person name="Strauss C."/>
            <person name="Perreten V."/>
        </authorList>
    </citation>
    <scope>NUCLEOTIDE SEQUENCE [LARGE SCALE GENOMIC DNA]</scope>
    <source>
        <strain evidence="12 13">KM45013</strain>
    </source>
</reference>
<feature type="transmembrane region" description="Helical" evidence="10">
    <location>
        <begin position="235"/>
        <end position="254"/>
    </location>
</feature>
<dbReference type="InterPro" id="IPR035906">
    <property type="entry name" value="MetI-like_sf"/>
</dbReference>
<sequence length="269" mass="29580">MKLRGKIFLAVALLILYFPIFYLMFYSFNSAGNMNHFESFTLDHYKAVFENKRLLVIIVNTLAVALIAASISTVIGICGAIAIHYMRNKKIKIGLLTLNNILMVSSDVVIGSSFLILFTAIGHFTGLGLGFWSVLISHIAFCVPIVVLLVLPKLYDLNTSLINASYDLGASTWQTIKNVIIPHIMPGALAGFFMALTYSLDDFTVSFFVTGNGFSVLSVEIYSMARKGISMEINAISTLMFLVVMTIIAIYYVLTVNADKKKLKAGAKS</sequence>
<dbReference type="GO" id="GO:0005886">
    <property type="term" value="C:plasma membrane"/>
    <property type="evidence" value="ECO:0007669"/>
    <property type="project" value="UniProtKB-SubCell"/>
</dbReference>
<evidence type="ECO:0000256" key="9">
    <source>
        <dbReference type="ARBA" id="ARBA00023136"/>
    </source>
</evidence>
<dbReference type="Proteomes" id="UP000194154">
    <property type="component" value="Chromosome"/>
</dbReference>
<feature type="transmembrane region" description="Helical" evidence="10">
    <location>
        <begin position="127"/>
        <end position="151"/>
    </location>
</feature>
<organism evidence="12 13">
    <name type="scientific">Macrococcoides canis</name>
    <dbReference type="NCBI Taxonomy" id="1855823"/>
    <lineage>
        <taxon>Bacteria</taxon>
        <taxon>Bacillati</taxon>
        <taxon>Bacillota</taxon>
        <taxon>Bacilli</taxon>
        <taxon>Bacillales</taxon>
        <taxon>Staphylococcaceae</taxon>
        <taxon>Macrococcoides</taxon>
    </lineage>
</organism>
<dbReference type="GeneID" id="35295074"/>
<evidence type="ECO:0000256" key="3">
    <source>
        <dbReference type="ARBA" id="ARBA00022448"/>
    </source>
</evidence>
<comment type="similarity">
    <text evidence="2">Belongs to the binding-protein-dependent transport system permease family. CysTW subfamily.</text>
</comment>
<evidence type="ECO:0000256" key="5">
    <source>
        <dbReference type="ARBA" id="ARBA00022596"/>
    </source>
</evidence>
<keyword evidence="8" id="KW-0921">Nickel transport</keyword>
<keyword evidence="6 10" id="KW-0812">Transmembrane</keyword>
<evidence type="ECO:0000256" key="10">
    <source>
        <dbReference type="RuleBase" id="RU363032"/>
    </source>
</evidence>
<dbReference type="RefSeq" id="WP_086042250.1">
    <property type="nucleotide sequence ID" value="NZ_CBCRZA010000006.1"/>
</dbReference>
<dbReference type="CDD" id="cd06261">
    <property type="entry name" value="TM_PBP2"/>
    <property type="match status" value="1"/>
</dbReference>
<keyword evidence="4" id="KW-1003">Cell membrane</keyword>
<name>A0A1W7AAF2_9STAP</name>
<keyword evidence="13" id="KW-1185">Reference proteome</keyword>
<dbReference type="InterPro" id="IPR051789">
    <property type="entry name" value="Bact_Polyamine_Transport"/>
</dbReference>
<dbReference type="AlphaFoldDB" id="A0A1W7AAF2"/>
<dbReference type="GO" id="GO:0015675">
    <property type="term" value="P:nickel cation transport"/>
    <property type="evidence" value="ECO:0007669"/>
    <property type="project" value="UniProtKB-KW"/>
</dbReference>
<dbReference type="PROSITE" id="PS50928">
    <property type="entry name" value="ABC_TM1"/>
    <property type="match status" value="1"/>
</dbReference>
<dbReference type="PANTHER" id="PTHR43848:SF2">
    <property type="entry name" value="PUTRESCINE TRANSPORT SYSTEM PERMEASE PROTEIN POTI"/>
    <property type="match status" value="1"/>
</dbReference>
<evidence type="ECO:0000256" key="6">
    <source>
        <dbReference type="ARBA" id="ARBA00022692"/>
    </source>
</evidence>
<dbReference type="EMBL" id="CP021059">
    <property type="protein sequence ID" value="ARQ06589.1"/>
    <property type="molecule type" value="Genomic_DNA"/>
</dbReference>
<feature type="transmembrane region" description="Helical" evidence="10">
    <location>
        <begin position="54"/>
        <end position="83"/>
    </location>
</feature>
<keyword evidence="5" id="KW-0533">Nickel</keyword>
<keyword evidence="7 10" id="KW-1133">Transmembrane helix</keyword>
<dbReference type="InterPro" id="IPR000515">
    <property type="entry name" value="MetI-like"/>
</dbReference>
<feature type="transmembrane region" description="Helical" evidence="10">
    <location>
        <begin position="7"/>
        <end position="28"/>
    </location>
</feature>
<dbReference type="OrthoDB" id="9782004at2"/>
<evidence type="ECO:0000313" key="13">
    <source>
        <dbReference type="Proteomes" id="UP000194154"/>
    </source>
</evidence>
<feature type="domain" description="ABC transmembrane type-1" evidence="11">
    <location>
        <begin position="58"/>
        <end position="254"/>
    </location>
</feature>
<evidence type="ECO:0000259" key="11">
    <source>
        <dbReference type="PROSITE" id="PS50928"/>
    </source>
</evidence>
<evidence type="ECO:0000256" key="4">
    <source>
        <dbReference type="ARBA" id="ARBA00022475"/>
    </source>
</evidence>
<protein>
    <submittedName>
        <fullName evidence="12">Inner membrane ABC transporter permease protein YdcV</fullName>
    </submittedName>
</protein>
<evidence type="ECO:0000256" key="2">
    <source>
        <dbReference type="ARBA" id="ARBA00007069"/>
    </source>
</evidence>
<evidence type="ECO:0000256" key="1">
    <source>
        <dbReference type="ARBA" id="ARBA00004651"/>
    </source>
</evidence>
<dbReference type="GO" id="GO:0055085">
    <property type="term" value="P:transmembrane transport"/>
    <property type="evidence" value="ECO:0007669"/>
    <property type="project" value="InterPro"/>
</dbReference>
<evidence type="ECO:0000256" key="7">
    <source>
        <dbReference type="ARBA" id="ARBA00022989"/>
    </source>
</evidence>
<dbReference type="STRING" id="1855823.MCCS_09420"/>
<dbReference type="SUPFAM" id="SSF161098">
    <property type="entry name" value="MetI-like"/>
    <property type="match status" value="1"/>
</dbReference>
<feature type="transmembrane region" description="Helical" evidence="10">
    <location>
        <begin position="179"/>
        <end position="198"/>
    </location>
</feature>
<dbReference type="KEGG" id="mcak:MCCS_09420"/>
<comment type="subcellular location">
    <subcellularLocation>
        <location evidence="1 10">Cell membrane</location>
        <topology evidence="1 10">Multi-pass membrane protein</topology>
    </subcellularLocation>
</comment>